<organism evidence="2 3">
    <name type="scientific">Ruficoccus amylovorans</name>
    <dbReference type="NCBI Taxonomy" id="1804625"/>
    <lineage>
        <taxon>Bacteria</taxon>
        <taxon>Pseudomonadati</taxon>
        <taxon>Verrucomicrobiota</taxon>
        <taxon>Opitutia</taxon>
        <taxon>Puniceicoccales</taxon>
        <taxon>Cerasicoccaceae</taxon>
        <taxon>Ruficoccus</taxon>
    </lineage>
</organism>
<dbReference type="SUPFAM" id="SSF53474">
    <property type="entry name" value="alpha/beta-Hydrolases"/>
    <property type="match status" value="1"/>
</dbReference>
<name>A0A842HAA5_9BACT</name>
<accession>A0A842HAA5</accession>
<reference evidence="2 3" key="1">
    <citation type="submission" date="2020-07" db="EMBL/GenBank/DDBJ databases">
        <authorList>
            <person name="Feng X."/>
        </authorList>
    </citation>
    <scope>NUCLEOTIDE SEQUENCE [LARGE SCALE GENOMIC DNA]</scope>
    <source>
        <strain evidence="2 3">JCM31066</strain>
    </source>
</reference>
<dbReference type="InterPro" id="IPR008391">
    <property type="entry name" value="AXE1_dom"/>
</dbReference>
<dbReference type="Gene3D" id="3.40.50.1820">
    <property type="entry name" value="alpha/beta hydrolase"/>
    <property type="match status" value="1"/>
</dbReference>
<feature type="domain" description="Acetyl xylan esterase" evidence="1">
    <location>
        <begin position="72"/>
        <end position="237"/>
    </location>
</feature>
<evidence type="ECO:0000313" key="3">
    <source>
        <dbReference type="Proteomes" id="UP000546464"/>
    </source>
</evidence>
<evidence type="ECO:0000313" key="2">
    <source>
        <dbReference type="EMBL" id="MBC2593220.1"/>
    </source>
</evidence>
<sequence>MTIVALPMSFPGFRSAFRASCYGIVERTRTRNSLVFCCILMLCTSLFAAEGGLESWEEAWPIDAPLDIEWLAEFQYKTVKVRSLRYTGSVAGGKAQRVYALYAVPQGASAKKKVPAIIQIHGGGQTCTAQNIAWYVERGYACIAFDWGGPRDGRTADVTTAWSSPVRVDYIDPPPGGVGDMFLFHTVLAARRAIDVLQAQPEVDPERIGVQGISWGGLLTWVVGALDGRIKALVPVYGAGGLDAGDKAEGHALLRRGADWARVWTETFDPRRFAPYIKAPVLFCNGTDDWFGTLTASEEVLNALNSPHARSYSANRNHSLGPDNVRAAMAWLDGYLKPDAEAPVASPQVTLSASGDGKLLASIQAPEAVEVSLLVARGGRPDIIKCWMNVSAERQAKDQWSAIVPVWTAQTPVSVIAQAKAASGALISSDVILNCVPSSVEGVTDGQEPAVAGDTIAAAGDAEAWFVETSTDFYAIANGFEPVLAIEVDGRFGVASTDESGRRLSLITTRRLTDPSVRSGEDSRLVIWTHDLGSAEITLNANSYRLSGAERWRAMIRPGAGWVRTVLRPDDFSAANGGNASSMRSFTSIYDISITGGAVRQGTPAVGEIAWEADTRFSE</sequence>
<dbReference type="InterPro" id="IPR029058">
    <property type="entry name" value="AB_hydrolase_fold"/>
</dbReference>
<dbReference type="Pfam" id="PF05448">
    <property type="entry name" value="AXE1"/>
    <property type="match status" value="1"/>
</dbReference>
<comment type="caution">
    <text evidence="2">The sequence shown here is derived from an EMBL/GenBank/DDBJ whole genome shotgun (WGS) entry which is preliminary data.</text>
</comment>
<proteinExistence type="predicted"/>
<evidence type="ECO:0000259" key="1">
    <source>
        <dbReference type="Pfam" id="PF05448"/>
    </source>
</evidence>
<dbReference type="PANTHER" id="PTHR22946">
    <property type="entry name" value="DIENELACTONE HYDROLASE DOMAIN-CONTAINING PROTEIN-RELATED"/>
    <property type="match status" value="1"/>
</dbReference>
<dbReference type="EMBL" id="JACHVB010000012">
    <property type="protein sequence ID" value="MBC2593220.1"/>
    <property type="molecule type" value="Genomic_DNA"/>
</dbReference>
<gene>
    <name evidence="2" type="ORF">H5P28_03000</name>
</gene>
<dbReference type="RefSeq" id="WP_185674210.1">
    <property type="nucleotide sequence ID" value="NZ_JACHVB010000012.1"/>
</dbReference>
<dbReference type="AlphaFoldDB" id="A0A842HAA5"/>
<protein>
    <submittedName>
        <fullName evidence="2">Acetylxylan esterase</fullName>
    </submittedName>
</protein>
<dbReference type="InterPro" id="IPR050261">
    <property type="entry name" value="FrsA_esterase"/>
</dbReference>
<dbReference type="Proteomes" id="UP000546464">
    <property type="component" value="Unassembled WGS sequence"/>
</dbReference>
<keyword evidence="3" id="KW-1185">Reference proteome</keyword>